<dbReference type="SUPFAM" id="SSF54427">
    <property type="entry name" value="NTF2-like"/>
    <property type="match status" value="2"/>
</dbReference>
<protein>
    <submittedName>
        <fullName evidence="2">Putative SnoaL-like aldol condensation-catalyzing enzyme</fullName>
    </submittedName>
</protein>
<dbReference type="EMBL" id="SHKW01000001">
    <property type="protein sequence ID" value="RZU40400.1"/>
    <property type="molecule type" value="Genomic_DNA"/>
</dbReference>
<dbReference type="InterPro" id="IPR037401">
    <property type="entry name" value="SnoaL-like"/>
</dbReference>
<keyword evidence="3" id="KW-1185">Reference proteome</keyword>
<dbReference type="RefSeq" id="WP_130418465.1">
    <property type="nucleotide sequence ID" value="NZ_SHKW01000001.1"/>
</dbReference>
<reference evidence="2 3" key="1">
    <citation type="submission" date="2019-02" db="EMBL/GenBank/DDBJ databases">
        <title>Genomic Encyclopedia of Archaeal and Bacterial Type Strains, Phase II (KMG-II): from individual species to whole genera.</title>
        <authorList>
            <person name="Goeker M."/>
        </authorList>
    </citation>
    <scope>NUCLEOTIDE SEQUENCE [LARGE SCALE GENOMIC DNA]</scope>
    <source>
        <strain evidence="2 3">DSM 18101</strain>
    </source>
</reference>
<dbReference type="AlphaFoldDB" id="A0A4Q7YS94"/>
<accession>A0A4Q7YS94</accession>
<evidence type="ECO:0000313" key="2">
    <source>
        <dbReference type="EMBL" id="RZU40400.1"/>
    </source>
</evidence>
<sequence>MPPSRKQQVVDLLKSLETKNPVPFAYVNPNKYIQHNLQVGPGPEGVAALIQNMPPNASVNTIRVFEDGDYVFAHTEYNFFGPRIGFDIFRFEDGLIVEHWDNLQETATELSPSGHTMIDGPTAVSDLDQTQANKALMQRYMDDLLAGRRETFPSYFNGIAYIQHNPWVADTIPGLIAGLQALAAKGQAVVYKRVHMVLGEGNFVLVVAEATFGGVPTAIYDLFRIESGKIAERWDTLEAIPPRDQWKNSNGKF</sequence>
<dbReference type="OrthoDB" id="9812089at2"/>
<dbReference type="Gene3D" id="3.10.450.50">
    <property type="match status" value="2"/>
</dbReference>
<dbReference type="InterPro" id="IPR032710">
    <property type="entry name" value="NTF2-like_dom_sf"/>
</dbReference>
<proteinExistence type="predicted"/>
<name>A0A4Q7YS94_9BACT</name>
<gene>
    <name evidence="2" type="ORF">BDD14_1856</name>
</gene>
<feature type="domain" description="SnoaL-like" evidence="1">
    <location>
        <begin position="41"/>
        <end position="99"/>
    </location>
</feature>
<evidence type="ECO:0000259" key="1">
    <source>
        <dbReference type="Pfam" id="PF12680"/>
    </source>
</evidence>
<evidence type="ECO:0000313" key="3">
    <source>
        <dbReference type="Proteomes" id="UP000292958"/>
    </source>
</evidence>
<dbReference type="Pfam" id="PF12680">
    <property type="entry name" value="SnoaL_2"/>
    <property type="match status" value="1"/>
</dbReference>
<dbReference type="Proteomes" id="UP000292958">
    <property type="component" value="Unassembled WGS sequence"/>
</dbReference>
<comment type="caution">
    <text evidence="2">The sequence shown here is derived from an EMBL/GenBank/DDBJ whole genome shotgun (WGS) entry which is preliminary data.</text>
</comment>
<organism evidence="2 3">
    <name type="scientific">Edaphobacter modestus</name>
    <dbReference type="NCBI Taxonomy" id="388466"/>
    <lineage>
        <taxon>Bacteria</taxon>
        <taxon>Pseudomonadati</taxon>
        <taxon>Acidobacteriota</taxon>
        <taxon>Terriglobia</taxon>
        <taxon>Terriglobales</taxon>
        <taxon>Acidobacteriaceae</taxon>
        <taxon>Edaphobacter</taxon>
    </lineage>
</organism>